<name>A0A2T7B6W3_9ENTR</name>
<dbReference type="AlphaFoldDB" id="A0A2T7B6W3"/>
<organism evidence="1">
    <name type="scientific">Cronobacter turicensis</name>
    <dbReference type="NCBI Taxonomy" id="413502"/>
    <lineage>
        <taxon>Bacteria</taxon>
        <taxon>Pseudomonadati</taxon>
        <taxon>Pseudomonadota</taxon>
        <taxon>Gammaproteobacteria</taxon>
        <taxon>Enterobacterales</taxon>
        <taxon>Enterobacteriaceae</taxon>
        <taxon>Cronobacter</taxon>
    </lineage>
</organism>
<evidence type="ECO:0000313" key="1">
    <source>
        <dbReference type="EMBL" id="PUX23658.1"/>
    </source>
</evidence>
<dbReference type="OrthoDB" id="8019720at2"/>
<evidence type="ECO:0008006" key="2">
    <source>
        <dbReference type="Google" id="ProtNLM"/>
    </source>
</evidence>
<comment type="caution">
    <text evidence="1">The sequence shown here is derived from an EMBL/GenBank/DDBJ whole genome shotgun (WGS) entry which is preliminary data.</text>
</comment>
<dbReference type="EMBL" id="MSAG01000012">
    <property type="protein sequence ID" value="PUX23658.1"/>
    <property type="molecule type" value="Genomic_DNA"/>
</dbReference>
<reference evidence="1" key="1">
    <citation type="submission" date="2016-12" db="EMBL/GenBank/DDBJ databases">
        <title>Analysis of the Molecular Diversity Among Cronobacter Species Isolated from Filth Flies Using a Pan Genomic DNA Microarray.</title>
        <authorList>
            <person name="Pava-Ripoll M."/>
            <person name="Tall B."/>
            <person name="Farber J."/>
            <person name="Fanning S."/>
            <person name="Lehner A."/>
            <person name="Stephan R."/>
            <person name="Pagotto F."/>
            <person name="Iverson C."/>
            <person name="Ziobro G."/>
            <person name="Miller A."/>
            <person name="Pearson R."/>
            <person name="Yan Q."/>
            <person name="Kim M."/>
            <person name="Jeong S."/>
            <person name="Park J."/>
            <person name="Jun S."/>
            <person name="Choi H."/>
            <person name="Chung T."/>
            <person name="Yoo Y."/>
            <person name="Park E."/>
            <person name="Hwang S."/>
            <person name="Lee B."/>
            <person name="Sathyamoorthy V."/>
            <person name="Carter L."/>
            <person name="Mammel M."/>
            <person name="Jackson S."/>
            <person name="Kothary M."/>
            <person name="Patel I."/>
            <person name="Grim C."/>
            <person name="Gopinath G."/>
            <person name="Gangiredla J."/>
            <person name="Chase H."/>
        </authorList>
    </citation>
    <scope>NUCLEOTIDE SEQUENCE [LARGE SCALE GENOMIC DNA]</scope>
    <source>
        <strain evidence="1">MOD1-Sh41s</strain>
    </source>
</reference>
<dbReference type="RefSeq" id="WP_075197965.1">
    <property type="nucleotide sequence ID" value="NZ_CP187984.1"/>
</dbReference>
<accession>A0A2T7B6W3</accession>
<protein>
    <recommendedName>
        <fullName evidence="2">Phage tail tape measure protein</fullName>
    </recommendedName>
</protein>
<sequence>MATELAHANTDVAARLDETGLRNMGQVATDVAAGMRRLSLAVAPAIADVLTFTTQTARGLDELWRASQRSGASAEGISALGYAFQQTGVDAGNVQASLENVGKLMQNATGAGGLLGSLGINARDAQGNLRDTGEVFDALSQKLAALPLDKAQKLSKALGIDDDTLNAMRQGLSGYLQDYRKMASQVGFDAGAFAPAGHRYMTAVNGLTTVQNIVTQKIGGDLAAGLAGPLEKLLGKVMDNLPQIMTVTGKAVDGIVIALDKLITIVGNVLDAVGGIITLWGQLDSQSQIVISVLGGLLTAWRVLNAGFLATPLGMILGLVSALVLLWDDYQKWKSGGDSLIDWSTWAPGIQDALKGIGSLKTDFQFLTDKIVALGAALGKAFSAFMQFLNIDTSTFNAKWLFDQIIEGVRSSIRTLGSLLDALTKVTQGDFSGAWESLQEAAVAFAQHPVMQLQQKAVYALMDKGLEASRWLSGKLGPDEMPFGVWGLEQKQQAMGSPLLMDWAALPSGNGSGAVTREGANLNQTTHINVYGTGDAARLGEEVARQMNDVNGRLVQTLSTGVR</sequence>
<gene>
    <name evidence="1" type="ORF">BS411_06980</name>
</gene>
<proteinExistence type="predicted"/>